<evidence type="ECO:0000256" key="1">
    <source>
        <dbReference type="ARBA" id="ARBA00005568"/>
    </source>
</evidence>
<proteinExistence type="inferred from homology"/>
<evidence type="ECO:0000313" key="6">
    <source>
        <dbReference type="Proteomes" id="UP000681356"/>
    </source>
</evidence>
<keyword evidence="6" id="KW-1185">Reference proteome</keyword>
<dbReference type="GO" id="GO:0046872">
    <property type="term" value="F:metal ion binding"/>
    <property type="evidence" value="ECO:0007669"/>
    <property type="project" value="UniProtKB-KW"/>
</dbReference>
<dbReference type="InterPro" id="IPR050251">
    <property type="entry name" value="HpcH-HpaI_aldolase"/>
</dbReference>
<evidence type="ECO:0000256" key="3">
    <source>
        <dbReference type="ARBA" id="ARBA00023239"/>
    </source>
</evidence>
<organism evidence="5 6">
    <name type="scientific">Thetidibacter halocola</name>
    <dbReference type="NCBI Taxonomy" id="2827239"/>
    <lineage>
        <taxon>Bacteria</taxon>
        <taxon>Pseudomonadati</taxon>
        <taxon>Pseudomonadota</taxon>
        <taxon>Alphaproteobacteria</taxon>
        <taxon>Rhodobacterales</taxon>
        <taxon>Roseobacteraceae</taxon>
        <taxon>Thetidibacter</taxon>
    </lineage>
</organism>
<gene>
    <name evidence="5" type="ORF">KB874_21065</name>
</gene>
<evidence type="ECO:0000256" key="2">
    <source>
        <dbReference type="ARBA" id="ARBA00022723"/>
    </source>
</evidence>
<comment type="similarity">
    <text evidence="1">Belongs to the HpcH/HpaI aldolase family.</text>
</comment>
<dbReference type="Gene3D" id="3.20.20.60">
    <property type="entry name" value="Phosphoenolpyruvate-binding domains"/>
    <property type="match status" value="1"/>
</dbReference>
<comment type="caution">
    <text evidence="5">The sequence shown here is derived from an EMBL/GenBank/DDBJ whole genome shotgun (WGS) entry which is preliminary data.</text>
</comment>
<keyword evidence="2" id="KW-0479">Metal-binding</keyword>
<dbReference type="Pfam" id="PF03328">
    <property type="entry name" value="HpcH_HpaI"/>
    <property type="match status" value="1"/>
</dbReference>
<dbReference type="InterPro" id="IPR040442">
    <property type="entry name" value="Pyrv_kinase-like_dom_sf"/>
</dbReference>
<sequence length="259" mass="26776">MRIAGFRDRLRGGAPLAGTFVKTPSIQVMEVLALSDLDFVCLDTEHAPVDRAGMDACLALARAMDFPVVVRVGEAGAREILQALDSGAVGVVVPHVWSAEKAEAVARAAHFGLGGRGFAGGTRWAGHGARSMADVLSQDPQSVVIAQIEEPEGVEACEAIAAVPNIDALFVGPADLSVSYGHDSLDNPDLKAALARVGAAARAAGKGFASFTPTSAMAADWARDYGMHMVLVGSELGWMRAGANATAQAFHAASGRERG</sequence>
<protein>
    <submittedName>
        <fullName evidence="5">Aldolase</fullName>
    </submittedName>
</protein>
<evidence type="ECO:0000259" key="4">
    <source>
        <dbReference type="Pfam" id="PF03328"/>
    </source>
</evidence>
<evidence type="ECO:0000313" key="5">
    <source>
        <dbReference type="EMBL" id="MBS0126575.1"/>
    </source>
</evidence>
<feature type="domain" description="HpcH/HpaI aldolase/citrate lyase" evidence="4">
    <location>
        <begin position="18"/>
        <end position="237"/>
    </location>
</feature>
<dbReference type="RefSeq" id="WP_212538533.1">
    <property type="nucleotide sequence ID" value="NZ_JAGTUU010000010.1"/>
</dbReference>
<dbReference type="PANTHER" id="PTHR30502:SF0">
    <property type="entry name" value="PHOSPHOENOLPYRUVATE CARBOXYLASE FAMILY PROTEIN"/>
    <property type="match status" value="1"/>
</dbReference>
<name>A0A8J7WFB3_9RHOB</name>
<dbReference type="SUPFAM" id="SSF51621">
    <property type="entry name" value="Phosphoenolpyruvate/pyruvate domain"/>
    <property type="match status" value="1"/>
</dbReference>
<dbReference type="InterPro" id="IPR005000">
    <property type="entry name" value="Aldolase/citrate-lyase_domain"/>
</dbReference>
<accession>A0A8J7WFB3</accession>
<dbReference type="Proteomes" id="UP000681356">
    <property type="component" value="Unassembled WGS sequence"/>
</dbReference>
<dbReference type="EMBL" id="JAGTUU010000010">
    <property type="protein sequence ID" value="MBS0126575.1"/>
    <property type="molecule type" value="Genomic_DNA"/>
</dbReference>
<dbReference type="PANTHER" id="PTHR30502">
    <property type="entry name" value="2-KETO-3-DEOXY-L-RHAMNONATE ALDOLASE"/>
    <property type="match status" value="1"/>
</dbReference>
<reference evidence="5" key="1">
    <citation type="submission" date="2021-04" db="EMBL/GenBank/DDBJ databases">
        <authorList>
            <person name="Yoon J."/>
        </authorList>
    </citation>
    <scope>NUCLEOTIDE SEQUENCE</scope>
    <source>
        <strain evidence="5">KMU-90</strain>
    </source>
</reference>
<dbReference type="GO" id="GO:0016832">
    <property type="term" value="F:aldehyde-lyase activity"/>
    <property type="evidence" value="ECO:0007669"/>
    <property type="project" value="TreeGrafter"/>
</dbReference>
<dbReference type="GO" id="GO:0005737">
    <property type="term" value="C:cytoplasm"/>
    <property type="evidence" value="ECO:0007669"/>
    <property type="project" value="TreeGrafter"/>
</dbReference>
<dbReference type="AlphaFoldDB" id="A0A8J7WFB3"/>
<keyword evidence="3" id="KW-0456">Lyase</keyword>
<dbReference type="InterPro" id="IPR015813">
    <property type="entry name" value="Pyrv/PenolPyrv_kinase-like_dom"/>
</dbReference>